<dbReference type="PANTHER" id="PTHR23517">
    <property type="entry name" value="RESISTANCE PROTEIN MDTM, PUTATIVE-RELATED-RELATED"/>
    <property type="match status" value="1"/>
</dbReference>
<reference evidence="9" key="1">
    <citation type="submission" date="2019-02" db="EMBL/GenBank/DDBJ databases">
        <authorList>
            <person name="Gruber-Vodicka R. H."/>
            <person name="Seah K. B. B."/>
        </authorList>
    </citation>
    <scope>NUCLEOTIDE SEQUENCE</scope>
    <source>
        <strain evidence="9">BECK_BZ131</strain>
    </source>
</reference>
<dbReference type="PROSITE" id="PS50850">
    <property type="entry name" value="MFS"/>
    <property type="match status" value="1"/>
</dbReference>
<dbReference type="InterPro" id="IPR011701">
    <property type="entry name" value="MFS"/>
</dbReference>
<dbReference type="PANTHER" id="PTHR23517:SF2">
    <property type="entry name" value="MULTIDRUG RESISTANCE PROTEIN MDTH"/>
    <property type="match status" value="1"/>
</dbReference>
<feature type="transmembrane region" description="Helical" evidence="7">
    <location>
        <begin position="348"/>
        <end position="369"/>
    </location>
</feature>
<keyword evidence="3" id="KW-1003">Cell membrane</keyword>
<dbReference type="EMBL" id="CAADFE010000001">
    <property type="protein sequence ID" value="VFJ61208.1"/>
    <property type="molecule type" value="Genomic_DNA"/>
</dbReference>
<gene>
    <name evidence="9" type="ORF">BECKFW1821C_GA0114237_100123</name>
</gene>
<evidence type="ECO:0000256" key="3">
    <source>
        <dbReference type="ARBA" id="ARBA00022475"/>
    </source>
</evidence>
<feature type="transmembrane region" description="Helical" evidence="7">
    <location>
        <begin position="49"/>
        <end position="66"/>
    </location>
</feature>
<feature type="transmembrane region" description="Helical" evidence="7">
    <location>
        <begin position="171"/>
        <end position="193"/>
    </location>
</feature>
<dbReference type="AlphaFoldDB" id="A0A450T4E7"/>
<evidence type="ECO:0000256" key="1">
    <source>
        <dbReference type="ARBA" id="ARBA00004651"/>
    </source>
</evidence>
<evidence type="ECO:0000256" key="2">
    <source>
        <dbReference type="ARBA" id="ARBA00022448"/>
    </source>
</evidence>
<dbReference type="CDD" id="cd17472">
    <property type="entry name" value="MFS_YajR_like"/>
    <property type="match status" value="1"/>
</dbReference>
<evidence type="ECO:0000256" key="6">
    <source>
        <dbReference type="ARBA" id="ARBA00023136"/>
    </source>
</evidence>
<feature type="transmembrane region" description="Helical" evidence="7">
    <location>
        <begin position="20"/>
        <end position="43"/>
    </location>
</feature>
<accession>A0A450T4E7</accession>
<feature type="transmembrane region" description="Helical" evidence="7">
    <location>
        <begin position="258"/>
        <end position="278"/>
    </location>
</feature>
<feature type="transmembrane region" description="Helical" evidence="7">
    <location>
        <begin position="226"/>
        <end position="246"/>
    </location>
</feature>
<evidence type="ECO:0000256" key="5">
    <source>
        <dbReference type="ARBA" id="ARBA00022989"/>
    </source>
</evidence>
<feature type="transmembrane region" description="Helical" evidence="7">
    <location>
        <begin position="87"/>
        <end position="105"/>
    </location>
</feature>
<protein>
    <submittedName>
        <fullName evidence="9">Predicted arabinose efflux permease, MFS family</fullName>
    </submittedName>
</protein>
<proteinExistence type="predicted"/>
<feature type="transmembrane region" description="Helical" evidence="7">
    <location>
        <begin position="144"/>
        <end position="165"/>
    </location>
</feature>
<name>A0A450T4E7_9GAMM</name>
<dbReference type="InterPro" id="IPR036259">
    <property type="entry name" value="MFS_trans_sf"/>
</dbReference>
<feature type="domain" description="Major facilitator superfamily (MFS) profile" evidence="8">
    <location>
        <begin position="19"/>
        <end position="401"/>
    </location>
</feature>
<dbReference type="GO" id="GO:0005886">
    <property type="term" value="C:plasma membrane"/>
    <property type="evidence" value="ECO:0007669"/>
    <property type="project" value="UniProtKB-SubCell"/>
</dbReference>
<feature type="transmembrane region" description="Helical" evidence="7">
    <location>
        <begin position="310"/>
        <end position="327"/>
    </location>
</feature>
<evidence type="ECO:0000259" key="8">
    <source>
        <dbReference type="PROSITE" id="PS50850"/>
    </source>
</evidence>
<dbReference type="Pfam" id="PF07690">
    <property type="entry name" value="MFS_1"/>
    <property type="match status" value="1"/>
</dbReference>
<dbReference type="InterPro" id="IPR050171">
    <property type="entry name" value="MFS_Transporters"/>
</dbReference>
<sequence length="412" mass="44192">MNEQTNHRDTGMTSMERRAITALAGVFSVRMFGLFMILPVFTLYAEDQYVGYTATLAGIAIGIYGLTQALLQIPFGMLSDRIGRKPVIVAGLLIFTLGSVIAAASDSIFGVIAGRALQGAGAIAATIMALVADLTREEQRTKAMAIFGASIGMVFIIALIAGPIIGHLVGLTGLFQITAVLGLVGIAVLYFRVPNPVAIHFHRDTEATPAEFSDVLGNSQLLRLDLGIFILHFILVASWVVLPLTLRDGGQLVAGEHWKIYALVLLVSVVLMIPFIFVSEKYRRTKPIFVGAVVALGLCQLGLFNYHEDLIFIIIMMMVFFTAFNILEANLPSLVSKFAPPEKKGTALGIFSTSQFLGAFVGGLTGGWLLDGYGAQTVFIFCAAMAGLWFLSAITMKSPPRIAPVVGTGKPE</sequence>
<feature type="transmembrane region" description="Helical" evidence="7">
    <location>
        <begin position="375"/>
        <end position="394"/>
    </location>
</feature>
<dbReference type="InterPro" id="IPR020846">
    <property type="entry name" value="MFS_dom"/>
</dbReference>
<keyword evidence="5 7" id="KW-1133">Transmembrane helix</keyword>
<dbReference type="GO" id="GO:0022857">
    <property type="term" value="F:transmembrane transporter activity"/>
    <property type="evidence" value="ECO:0007669"/>
    <property type="project" value="InterPro"/>
</dbReference>
<dbReference type="Gene3D" id="1.20.1250.20">
    <property type="entry name" value="MFS general substrate transporter like domains"/>
    <property type="match status" value="1"/>
</dbReference>
<evidence type="ECO:0000313" key="9">
    <source>
        <dbReference type="EMBL" id="VFJ61208.1"/>
    </source>
</evidence>
<comment type="subcellular location">
    <subcellularLocation>
        <location evidence="1">Cell membrane</location>
        <topology evidence="1">Multi-pass membrane protein</topology>
    </subcellularLocation>
</comment>
<dbReference type="SUPFAM" id="SSF103473">
    <property type="entry name" value="MFS general substrate transporter"/>
    <property type="match status" value="1"/>
</dbReference>
<evidence type="ECO:0000256" key="7">
    <source>
        <dbReference type="SAM" id="Phobius"/>
    </source>
</evidence>
<keyword evidence="4 7" id="KW-0812">Transmembrane</keyword>
<keyword evidence="6 7" id="KW-0472">Membrane</keyword>
<keyword evidence="2" id="KW-0813">Transport</keyword>
<organism evidence="9">
    <name type="scientific">Candidatus Kentrum sp. FW</name>
    <dbReference type="NCBI Taxonomy" id="2126338"/>
    <lineage>
        <taxon>Bacteria</taxon>
        <taxon>Pseudomonadati</taxon>
        <taxon>Pseudomonadota</taxon>
        <taxon>Gammaproteobacteria</taxon>
        <taxon>Candidatus Kentrum</taxon>
    </lineage>
</organism>
<evidence type="ECO:0000256" key="4">
    <source>
        <dbReference type="ARBA" id="ARBA00022692"/>
    </source>
</evidence>
<feature type="transmembrane region" description="Helical" evidence="7">
    <location>
        <begin position="287"/>
        <end position="304"/>
    </location>
</feature>
<feature type="transmembrane region" description="Helical" evidence="7">
    <location>
        <begin position="111"/>
        <end position="132"/>
    </location>
</feature>